<dbReference type="RefSeq" id="WP_035463451.1">
    <property type="nucleotide sequence ID" value="NZ_AUHP01000012.1"/>
</dbReference>
<evidence type="ECO:0000256" key="3">
    <source>
        <dbReference type="ARBA" id="ARBA00013236"/>
    </source>
</evidence>
<dbReference type="GO" id="GO:0034355">
    <property type="term" value="P:NAD+ biosynthetic process via the salvage pathway"/>
    <property type="evidence" value="ECO:0007669"/>
    <property type="project" value="UniProtKB-ARBA"/>
</dbReference>
<evidence type="ECO:0000313" key="14">
    <source>
        <dbReference type="Proteomes" id="UP000051500"/>
    </source>
</evidence>
<dbReference type="PATRIC" id="fig|1122146.4.peg.14"/>
<accession>A0A0R2KIT4</accession>
<feature type="domain" description="Nicotinate phosphoribosyltransferase C-terminal" evidence="12">
    <location>
        <begin position="361"/>
        <end position="469"/>
    </location>
</feature>
<reference evidence="13 14" key="1">
    <citation type="journal article" date="2015" name="Genome Announc.">
        <title>Expanding the biotechnology potential of lactobacilli through comparative genomics of 213 strains and associated genera.</title>
        <authorList>
            <person name="Sun Z."/>
            <person name="Harris H.M."/>
            <person name="McCann A."/>
            <person name="Guo C."/>
            <person name="Argimon S."/>
            <person name="Zhang W."/>
            <person name="Yang X."/>
            <person name="Jeffery I.B."/>
            <person name="Cooney J.C."/>
            <person name="Kagawa T.F."/>
            <person name="Liu W."/>
            <person name="Song Y."/>
            <person name="Salvetti E."/>
            <person name="Wrobel A."/>
            <person name="Rasinkangas P."/>
            <person name="Parkhill J."/>
            <person name="Rea M.C."/>
            <person name="O'Sullivan O."/>
            <person name="Ritari J."/>
            <person name="Douillard F.P."/>
            <person name="Paul Ross R."/>
            <person name="Yang R."/>
            <person name="Briner A.E."/>
            <person name="Felis G.E."/>
            <person name="de Vos W.M."/>
            <person name="Barrangou R."/>
            <person name="Klaenhammer T.R."/>
            <person name="Caufield P.W."/>
            <person name="Cui Y."/>
            <person name="Zhang H."/>
            <person name="O'Toole P.W."/>
        </authorList>
    </citation>
    <scope>NUCLEOTIDE SEQUENCE [LARGE SCALE GENOMIC DNA]</scope>
    <source>
        <strain evidence="13 14">DSM 22408</strain>
    </source>
</reference>
<dbReference type="Gene3D" id="3.20.140.10">
    <property type="entry name" value="nicotinate phosphoribosyltransferase"/>
    <property type="match status" value="1"/>
</dbReference>
<dbReference type="SUPFAM" id="SSF51690">
    <property type="entry name" value="Nicotinate/Quinolinate PRTase C-terminal domain-like"/>
    <property type="match status" value="1"/>
</dbReference>
<dbReference type="InterPro" id="IPR041525">
    <property type="entry name" value="N/Namide_PRibTrfase"/>
</dbReference>
<dbReference type="InterPro" id="IPR013785">
    <property type="entry name" value="Aldolase_TIM"/>
</dbReference>
<dbReference type="NCBIfam" id="TIGR01513">
    <property type="entry name" value="NAPRTase_put"/>
    <property type="match status" value="1"/>
</dbReference>
<dbReference type="InterPro" id="IPR041619">
    <property type="entry name" value="NAPRTase_C"/>
</dbReference>
<organism evidence="13 14">
    <name type="scientific">Ligilactobacillus ceti DSM 22408</name>
    <dbReference type="NCBI Taxonomy" id="1122146"/>
    <lineage>
        <taxon>Bacteria</taxon>
        <taxon>Bacillati</taxon>
        <taxon>Bacillota</taxon>
        <taxon>Bacilli</taxon>
        <taxon>Lactobacillales</taxon>
        <taxon>Lactobacillaceae</taxon>
        <taxon>Ligilactobacillus</taxon>
    </lineage>
</organism>
<keyword evidence="14" id="KW-1185">Reference proteome</keyword>
<evidence type="ECO:0000256" key="2">
    <source>
        <dbReference type="ARBA" id="ARBA00010897"/>
    </source>
</evidence>
<keyword evidence="5 9" id="KW-0436">Ligase</keyword>
<dbReference type="InterPro" id="IPR006405">
    <property type="entry name" value="Nic_PRibTrfase_pncB"/>
</dbReference>
<dbReference type="PANTHER" id="PTHR11098:SF1">
    <property type="entry name" value="NICOTINATE PHOSPHORIBOSYLTRANSFERASE"/>
    <property type="match status" value="1"/>
</dbReference>
<dbReference type="NCBIfam" id="NF006695">
    <property type="entry name" value="PRK09243.1-2"/>
    <property type="match status" value="1"/>
</dbReference>
<dbReference type="InterPro" id="IPR007229">
    <property type="entry name" value="Nic_PRibTrfase-Fam"/>
</dbReference>
<dbReference type="PIRSF" id="PIRSF000484">
    <property type="entry name" value="NAPRT"/>
    <property type="match status" value="1"/>
</dbReference>
<dbReference type="AlphaFoldDB" id="A0A0R2KIT4"/>
<dbReference type="EMBL" id="JQBZ01000016">
    <property type="protein sequence ID" value="KRN89296.1"/>
    <property type="molecule type" value="Genomic_DNA"/>
</dbReference>
<keyword evidence="13" id="KW-0328">Glycosyltransferase</keyword>
<evidence type="ECO:0000256" key="7">
    <source>
        <dbReference type="ARBA" id="ARBA00022679"/>
    </source>
</evidence>
<evidence type="ECO:0000313" key="13">
    <source>
        <dbReference type="EMBL" id="KRN89296.1"/>
    </source>
</evidence>
<comment type="similarity">
    <text evidence="2 9">Belongs to the NAPRTase family.</text>
</comment>
<evidence type="ECO:0000256" key="8">
    <source>
        <dbReference type="ARBA" id="ARBA00048668"/>
    </source>
</evidence>
<comment type="pathway">
    <text evidence="1 9">Cofactor biosynthesis; NAD(+) biosynthesis; nicotinate D-ribonucleotide from nicotinate: step 1/1.</text>
</comment>
<evidence type="ECO:0000259" key="10">
    <source>
        <dbReference type="Pfam" id="PF04095"/>
    </source>
</evidence>
<keyword evidence="4" id="KW-0597">Phosphoprotein</keyword>
<evidence type="ECO:0000256" key="1">
    <source>
        <dbReference type="ARBA" id="ARBA00004952"/>
    </source>
</evidence>
<comment type="PTM">
    <text evidence="9">Transiently phosphorylated on a His residue during the reaction cycle. Phosphorylation strongly increases the affinity for substrates and increases the rate of nicotinate D-ribonucleotide production. Dephosphorylation regenerates the low-affinity form of the enzyme, leading to product release.</text>
</comment>
<dbReference type="NCBIfam" id="NF009131">
    <property type="entry name" value="PRK12484.1"/>
    <property type="match status" value="1"/>
</dbReference>
<proteinExistence type="inferred from homology"/>
<protein>
    <recommendedName>
        <fullName evidence="3 9">Nicotinate phosphoribosyltransferase</fullName>
        <ecNumber evidence="3 9">6.3.4.21</ecNumber>
    </recommendedName>
</protein>
<gene>
    <name evidence="13" type="ORF">IV53_GL000012</name>
</gene>
<comment type="function">
    <text evidence="9">Catalyzes the first step in the biosynthesis of NAD from nicotinic acid, the ATP-dependent synthesis of beta-nicotinate D-ribonucleotide from nicotinate and 5-phospho-D-ribose 1-phosphate.</text>
</comment>
<dbReference type="Pfam" id="PF04095">
    <property type="entry name" value="NAPRTase"/>
    <property type="match status" value="1"/>
</dbReference>
<evidence type="ECO:0000256" key="6">
    <source>
        <dbReference type="ARBA" id="ARBA00022642"/>
    </source>
</evidence>
<keyword evidence="6 9" id="KW-0662">Pyridine nucleotide biosynthesis</keyword>
<evidence type="ECO:0000256" key="9">
    <source>
        <dbReference type="RuleBase" id="RU365100"/>
    </source>
</evidence>
<sequence length="480" mass="53092">MSQIDNLALLTDLYEFSMSAGFQKALSQNEEGVFDVFYRSVPDKGSFVILAGIEQALQAIQDFSFSAEDLDYLRSLDLYDESFLEFLMNFENKCTIWAVQEGTPIFPREPFMTIKGPLAQAQLYETMLLNIINHQSLIATKARRITASAEGRPVMEFGARRAQGPSSAVLGARAAIIGGAKSTSNVLAAKKFNIPVTGTMAHSWIEAFDSELEAFRTWADIYPTHCSLLVDTYDILKSGLPNAITVFQELKAKGYHNFGIRIDSGDITALSCSCRQMLDQAGFPDVKITVSNSLNEHIITSLLREGAQIDAFGVGEELITSSSSPVLSGVYKLAAVVKNGDLIPKIKMSASRGKLTLPGLKQVYRLYNEETNQAFADLIALQDETLMDAMQVIKADPLAIQPNFYLDNFRAVPLLTPALDQQDLQVPAADVFQIQAFSQEKLSELPKETQRLLNPDEFPVYITPQLYALQQAVIAKHSRF</sequence>
<dbReference type="GO" id="GO:0047280">
    <property type="term" value="F:nicotinamide phosphoribosyltransferase activity"/>
    <property type="evidence" value="ECO:0007669"/>
    <property type="project" value="UniProtKB-ARBA"/>
</dbReference>
<dbReference type="Gene3D" id="3.20.20.70">
    <property type="entry name" value="Aldolase class I"/>
    <property type="match status" value="1"/>
</dbReference>
<evidence type="ECO:0000259" key="12">
    <source>
        <dbReference type="Pfam" id="PF17956"/>
    </source>
</evidence>
<dbReference type="FunFam" id="3.20.20.70:FF:000076">
    <property type="entry name" value="Nicotinate phosphoribosyltransferase"/>
    <property type="match status" value="1"/>
</dbReference>
<dbReference type="Pfam" id="PF17767">
    <property type="entry name" value="NAPRTase_N"/>
    <property type="match status" value="1"/>
</dbReference>
<dbReference type="EC" id="6.3.4.21" evidence="3 9"/>
<feature type="domain" description="Nicotinate phosphoribosyltransferase N-terminal" evidence="11">
    <location>
        <begin position="9"/>
        <end position="133"/>
    </location>
</feature>
<dbReference type="InterPro" id="IPR036068">
    <property type="entry name" value="Nicotinate_pribotase-like_C"/>
</dbReference>
<dbReference type="Pfam" id="PF17956">
    <property type="entry name" value="NAPRTase_C"/>
    <property type="match status" value="1"/>
</dbReference>
<dbReference type="GO" id="GO:0004516">
    <property type="term" value="F:nicotinate phosphoribosyltransferase activity"/>
    <property type="evidence" value="ECO:0007669"/>
    <property type="project" value="UniProtKB-UniRule"/>
</dbReference>
<dbReference type="STRING" id="1122146.IV53_GL000012"/>
<dbReference type="SUPFAM" id="SSF54675">
    <property type="entry name" value="Nicotinate/Quinolinate PRTase N-terminal domain-like"/>
    <property type="match status" value="1"/>
</dbReference>
<dbReference type="eggNOG" id="COG1488">
    <property type="taxonomic scope" value="Bacteria"/>
</dbReference>
<dbReference type="Proteomes" id="UP000051500">
    <property type="component" value="Unassembled WGS sequence"/>
</dbReference>
<dbReference type="InterPro" id="IPR040727">
    <property type="entry name" value="NAPRTase_N"/>
</dbReference>
<dbReference type="CDD" id="cd01570">
    <property type="entry name" value="NAPRTase_A"/>
    <property type="match status" value="1"/>
</dbReference>
<evidence type="ECO:0000256" key="5">
    <source>
        <dbReference type="ARBA" id="ARBA00022598"/>
    </source>
</evidence>
<dbReference type="GO" id="GO:0005829">
    <property type="term" value="C:cytosol"/>
    <property type="evidence" value="ECO:0007669"/>
    <property type="project" value="TreeGrafter"/>
</dbReference>
<evidence type="ECO:0000256" key="4">
    <source>
        <dbReference type="ARBA" id="ARBA00022553"/>
    </source>
</evidence>
<name>A0A0R2KIT4_9LACO</name>
<dbReference type="PANTHER" id="PTHR11098">
    <property type="entry name" value="NICOTINATE PHOSPHORIBOSYLTRANSFERASE"/>
    <property type="match status" value="1"/>
</dbReference>
<feature type="domain" description="Nicotinate/nicotinamide phosphoribosyltransferase" evidence="10">
    <location>
        <begin position="154"/>
        <end position="343"/>
    </location>
</feature>
<dbReference type="UniPathway" id="UPA00253">
    <property type="reaction ID" value="UER00457"/>
</dbReference>
<dbReference type="OrthoDB" id="9770610at2"/>
<evidence type="ECO:0000259" key="11">
    <source>
        <dbReference type="Pfam" id="PF17767"/>
    </source>
</evidence>
<keyword evidence="7 9" id="KW-0808">Transferase</keyword>
<comment type="catalytic activity">
    <reaction evidence="8 9">
        <text>5-phospho-alpha-D-ribose 1-diphosphate + nicotinate + ATP + H2O = nicotinate beta-D-ribonucleotide + ADP + phosphate + diphosphate</text>
        <dbReference type="Rhea" id="RHEA:36163"/>
        <dbReference type="ChEBI" id="CHEBI:15377"/>
        <dbReference type="ChEBI" id="CHEBI:30616"/>
        <dbReference type="ChEBI" id="CHEBI:32544"/>
        <dbReference type="ChEBI" id="CHEBI:33019"/>
        <dbReference type="ChEBI" id="CHEBI:43474"/>
        <dbReference type="ChEBI" id="CHEBI:57502"/>
        <dbReference type="ChEBI" id="CHEBI:58017"/>
        <dbReference type="ChEBI" id="CHEBI:456216"/>
        <dbReference type="EC" id="6.3.4.21"/>
    </reaction>
</comment>
<comment type="caution">
    <text evidence="13">The sequence shown here is derived from an EMBL/GenBank/DDBJ whole genome shotgun (WGS) entry which is preliminary data.</text>
</comment>